<sequence>MHFASVALAALVSMVAAQSTDVIVVRVSNSSNALVFQPDNIKATVGQMVQFQFEAGNHTVTQSAFDSPCQPVSLHSNATGFHSGFQPVAASAAEGMIPTYTIMVNNTTPMWVYCAQGKHCQAGMVMVINENTAANSTRSLANFKELAKTDTIIVPGSAAAGTTGSTSTTGTSTGGTTGATGTSAGVVLKTSGSLSLLGLAAALFLL</sequence>
<dbReference type="PANTHER" id="PTHR34883">
    <property type="entry name" value="SERINE-RICH PROTEIN, PUTATIVE-RELATED-RELATED"/>
    <property type="match status" value="1"/>
</dbReference>
<gene>
    <name evidence="3" type="ORF">UCRPA7_7521</name>
</gene>
<feature type="compositionally biased region" description="Low complexity" evidence="1">
    <location>
        <begin position="158"/>
        <end position="171"/>
    </location>
</feature>
<dbReference type="eggNOG" id="ENOG502S40X">
    <property type="taxonomic scope" value="Eukaryota"/>
</dbReference>
<dbReference type="Gene3D" id="2.60.40.420">
    <property type="entry name" value="Cupredoxins - blue copper proteins"/>
    <property type="match status" value="1"/>
</dbReference>
<dbReference type="PANTHER" id="PTHR34883:SF17">
    <property type="entry name" value="CUPREDOXIN"/>
    <property type="match status" value="1"/>
</dbReference>
<feature type="region of interest" description="Disordered" evidence="1">
    <location>
        <begin position="158"/>
        <end position="179"/>
    </location>
</feature>
<dbReference type="InterPro" id="IPR052953">
    <property type="entry name" value="Ser-rich/MCO-related"/>
</dbReference>
<name>R8BCE0_PHAM7</name>
<dbReference type="GeneID" id="19328288"/>
<dbReference type="KEGG" id="tmn:UCRPA7_7521"/>
<protein>
    <submittedName>
        <fullName evidence="3">Putative extracellular serine-rich protein</fullName>
    </submittedName>
</protein>
<dbReference type="CDD" id="cd00920">
    <property type="entry name" value="Cupredoxin"/>
    <property type="match status" value="1"/>
</dbReference>
<accession>R8BCE0</accession>
<evidence type="ECO:0000313" key="3">
    <source>
        <dbReference type="EMBL" id="EON96969.1"/>
    </source>
</evidence>
<dbReference type="RefSeq" id="XP_007918241.1">
    <property type="nucleotide sequence ID" value="XM_007920050.1"/>
</dbReference>
<dbReference type="OrthoDB" id="2331100at2759"/>
<reference evidence="4" key="1">
    <citation type="journal article" date="2013" name="Genome Announc.">
        <title>Draft genome sequence of the ascomycete Phaeoacremonium aleophilum strain UCR-PA7, a causal agent of the esca disease complex in grapevines.</title>
        <authorList>
            <person name="Blanco-Ulate B."/>
            <person name="Rolshausen P."/>
            <person name="Cantu D."/>
        </authorList>
    </citation>
    <scope>NUCLEOTIDE SEQUENCE [LARGE SCALE GENOMIC DNA]</scope>
    <source>
        <strain evidence="4">UCR-PA7</strain>
    </source>
</reference>
<evidence type="ECO:0000256" key="1">
    <source>
        <dbReference type="SAM" id="MobiDB-lite"/>
    </source>
</evidence>
<evidence type="ECO:0000256" key="2">
    <source>
        <dbReference type="SAM" id="SignalP"/>
    </source>
</evidence>
<dbReference type="AlphaFoldDB" id="R8BCE0"/>
<organism evidence="3 4">
    <name type="scientific">Phaeoacremonium minimum (strain UCR-PA7)</name>
    <name type="common">Esca disease fungus</name>
    <name type="synonym">Togninia minima</name>
    <dbReference type="NCBI Taxonomy" id="1286976"/>
    <lineage>
        <taxon>Eukaryota</taxon>
        <taxon>Fungi</taxon>
        <taxon>Dikarya</taxon>
        <taxon>Ascomycota</taxon>
        <taxon>Pezizomycotina</taxon>
        <taxon>Sordariomycetes</taxon>
        <taxon>Sordariomycetidae</taxon>
        <taxon>Togniniales</taxon>
        <taxon>Togniniaceae</taxon>
        <taxon>Phaeoacremonium</taxon>
    </lineage>
</organism>
<evidence type="ECO:0000313" key="4">
    <source>
        <dbReference type="Proteomes" id="UP000014074"/>
    </source>
</evidence>
<dbReference type="EMBL" id="KB933306">
    <property type="protein sequence ID" value="EON96969.1"/>
    <property type="molecule type" value="Genomic_DNA"/>
</dbReference>
<feature type="chain" id="PRO_5004462634" evidence="2">
    <location>
        <begin position="18"/>
        <end position="206"/>
    </location>
</feature>
<dbReference type="InterPro" id="IPR008972">
    <property type="entry name" value="Cupredoxin"/>
</dbReference>
<proteinExistence type="predicted"/>
<dbReference type="Proteomes" id="UP000014074">
    <property type="component" value="Unassembled WGS sequence"/>
</dbReference>
<dbReference type="SUPFAM" id="SSF49503">
    <property type="entry name" value="Cupredoxins"/>
    <property type="match status" value="1"/>
</dbReference>
<keyword evidence="2" id="KW-0732">Signal</keyword>
<dbReference type="HOGENOM" id="CLU_053381_1_1_1"/>
<keyword evidence="4" id="KW-1185">Reference proteome</keyword>
<feature type="signal peptide" evidence="2">
    <location>
        <begin position="1"/>
        <end position="17"/>
    </location>
</feature>